<evidence type="ECO:0000313" key="1">
    <source>
        <dbReference type="EMBL" id="EJW92507.1"/>
    </source>
</evidence>
<dbReference type="AlphaFoldDB" id="J9FSF4"/>
<feature type="non-terminal residue" evidence="1">
    <location>
        <position position="57"/>
    </location>
</feature>
<protein>
    <submittedName>
        <fullName evidence="1">Transporter</fullName>
    </submittedName>
</protein>
<comment type="caution">
    <text evidence="1">The sequence shown here is derived from an EMBL/GenBank/DDBJ whole genome shotgun (WGS) entry which is preliminary data.</text>
</comment>
<name>J9FSF4_9ZZZZ</name>
<organism evidence="1">
    <name type="scientific">gut metagenome</name>
    <dbReference type="NCBI Taxonomy" id="749906"/>
    <lineage>
        <taxon>unclassified sequences</taxon>
        <taxon>metagenomes</taxon>
        <taxon>organismal metagenomes</taxon>
    </lineage>
</organism>
<reference evidence="1" key="1">
    <citation type="journal article" date="2012" name="PLoS ONE">
        <title>Gene sets for utilization of primary and secondary nutrition supplies in the distal gut of endangered iberian lynx.</title>
        <authorList>
            <person name="Alcaide M."/>
            <person name="Messina E."/>
            <person name="Richter M."/>
            <person name="Bargiela R."/>
            <person name="Peplies J."/>
            <person name="Huws S.A."/>
            <person name="Newbold C.J."/>
            <person name="Golyshin P.N."/>
            <person name="Simon M.A."/>
            <person name="Lopez G."/>
            <person name="Yakimov M.M."/>
            <person name="Ferrer M."/>
        </authorList>
    </citation>
    <scope>NUCLEOTIDE SEQUENCE</scope>
</reference>
<accession>J9FSF4</accession>
<sequence>MEGFIAWFMSTIGQFISPEISCLLVSMIPLIELRGGLVLASLLDIPMWRGIFFCVVG</sequence>
<gene>
    <name evidence="1" type="ORF">EVA_19386</name>
</gene>
<proteinExistence type="predicted"/>
<dbReference type="EMBL" id="AMCI01007507">
    <property type="protein sequence ID" value="EJW92507.1"/>
    <property type="molecule type" value="Genomic_DNA"/>
</dbReference>